<organism evidence="4 5">
    <name type="scientific">Acyrthosiphon pisum</name>
    <name type="common">Pea aphid</name>
    <dbReference type="NCBI Taxonomy" id="7029"/>
    <lineage>
        <taxon>Eukaryota</taxon>
        <taxon>Metazoa</taxon>
        <taxon>Ecdysozoa</taxon>
        <taxon>Arthropoda</taxon>
        <taxon>Hexapoda</taxon>
        <taxon>Insecta</taxon>
        <taxon>Pterygota</taxon>
        <taxon>Neoptera</taxon>
        <taxon>Paraneoptera</taxon>
        <taxon>Hemiptera</taxon>
        <taxon>Sternorrhyncha</taxon>
        <taxon>Aphidomorpha</taxon>
        <taxon>Aphidoidea</taxon>
        <taxon>Aphididae</taxon>
        <taxon>Macrosiphini</taxon>
        <taxon>Acyrthosiphon</taxon>
    </lineage>
</organism>
<evidence type="ECO:0000313" key="5">
    <source>
        <dbReference type="Proteomes" id="UP000007819"/>
    </source>
</evidence>
<dbReference type="InterPro" id="IPR003172">
    <property type="entry name" value="ML_dom"/>
</dbReference>
<keyword evidence="5" id="KW-1185">Reference proteome</keyword>
<dbReference type="KEGG" id="api:107884481"/>
<reference evidence="4" key="2">
    <citation type="submission" date="2022-06" db="UniProtKB">
        <authorList>
            <consortium name="EnsemblMetazoa"/>
        </authorList>
    </citation>
    <scope>IDENTIFICATION</scope>
</reference>
<dbReference type="RefSeq" id="XP_016662155.1">
    <property type="nucleotide sequence ID" value="XM_016806666.2"/>
</dbReference>
<dbReference type="OrthoDB" id="6611940at2759"/>
<dbReference type="Proteomes" id="UP000007819">
    <property type="component" value="Unassembled WGS sequence"/>
</dbReference>
<feature type="chain" id="PRO_5035794139" description="MD-2-related lipid-recognition domain-containing protein" evidence="2">
    <location>
        <begin position="22"/>
        <end position="197"/>
    </location>
</feature>
<dbReference type="Gene3D" id="2.70.220.10">
    <property type="entry name" value="Ganglioside GM2 activator"/>
    <property type="match status" value="1"/>
</dbReference>
<evidence type="ECO:0000259" key="3">
    <source>
        <dbReference type="Pfam" id="PF02221"/>
    </source>
</evidence>
<evidence type="ECO:0000313" key="4">
    <source>
        <dbReference type="EnsemblMetazoa" id="XP_016662155.1"/>
    </source>
</evidence>
<feature type="signal peptide" evidence="2">
    <location>
        <begin position="1"/>
        <end position="21"/>
    </location>
</feature>
<protein>
    <recommendedName>
        <fullName evidence="3">MD-2-related lipid-recognition domain-containing protein</fullName>
    </recommendedName>
</protein>
<dbReference type="GeneID" id="107884481"/>
<proteinExistence type="predicted"/>
<evidence type="ECO:0000256" key="2">
    <source>
        <dbReference type="SAM" id="SignalP"/>
    </source>
</evidence>
<dbReference type="AlphaFoldDB" id="A0A8R2D596"/>
<keyword evidence="1 2" id="KW-0732">Signal</keyword>
<dbReference type="EnsemblMetazoa" id="XM_016806666.2">
    <property type="protein sequence ID" value="XP_016662155.1"/>
    <property type="gene ID" value="LOC107884481"/>
</dbReference>
<feature type="domain" description="MD-2-related lipid-recognition" evidence="3">
    <location>
        <begin position="65"/>
        <end position="188"/>
    </location>
</feature>
<accession>A0A8R2D596</accession>
<reference evidence="5" key="1">
    <citation type="submission" date="2010-06" db="EMBL/GenBank/DDBJ databases">
        <authorList>
            <person name="Jiang H."/>
            <person name="Abraham K."/>
            <person name="Ali S."/>
            <person name="Alsbrooks S.L."/>
            <person name="Anim B.N."/>
            <person name="Anosike U.S."/>
            <person name="Attaway T."/>
            <person name="Bandaranaike D.P."/>
            <person name="Battles P.K."/>
            <person name="Bell S.N."/>
            <person name="Bell A.V."/>
            <person name="Beltran B."/>
            <person name="Bickham C."/>
            <person name="Bustamante Y."/>
            <person name="Caleb T."/>
            <person name="Canada A."/>
            <person name="Cardenas V."/>
            <person name="Carter K."/>
            <person name="Chacko J."/>
            <person name="Chandrabose M.N."/>
            <person name="Chavez D."/>
            <person name="Chavez A."/>
            <person name="Chen L."/>
            <person name="Chu H.-S."/>
            <person name="Claassen K.J."/>
            <person name="Cockrell R."/>
            <person name="Collins M."/>
            <person name="Cooper J.A."/>
            <person name="Cree A."/>
            <person name="Curry S.M."/>
            <person name="Da Y."/>
            <person name="Dao M.D."/>
            <person name="Das B."/>
            <person name="Davila M.-L."/>
            <person name="Davy-Carroll L."/>
            <person name="Denson S."/>
            <person name="Dinh H."/>
            <person name="Ebong V.E."/>
            <person name="Edwards J.R."/>
            <person name="Egan A."/>
            <person name="El-Daye J."/>
            <person name="Escobedo L."/>
            <person name="Fernandez S."/>
            <person name="Fernando P.R."/>
            <person name="Flagg N."/>
            <person name="Forbes L.D."/>
            <person name="Fowler R.G."/>
            <person name="Fu Q."/>
            <person name="Gabisi R.A."/>
            <person name="Ganer J."/>
            <person name="Garbino Pronczuk A."/>
            <person name="Garcia R.M."/>
            <person name="Garner T."/>
            <person name="Garrett T.E."/>
            <person name="Gonzalez D.A."/>
            <person name="Hamid H."/>
            <person name="Hawkins E.S."/>
            <person name="Hirani K."/>
            <person name="Hogues M.E."/>
            <person name="Hollins B."/>
            <person name="Hsiao C.-H."/>
            <person name="Jabil R."/>
            <person name="James M.L."/>
            <person name="Jhangiani S.N."/>
            <person name="Johnson B."/>
            <person name="Johnson Q."/>
            <person name="Joshi V."/>
            <person name="Kalu J.B."/>
            <person name="Kam C."/>
            <person name="Kashfia A."/>
            <person name="Keebler J."/>
            <person name="Kisamo H."/>
            <person name="Kovar C.L."/>
            <person name="Lago L.A."/>
            <person name="Lai C.-Y."/>
            <person name="Laidlaw J."/>
            <person name="Lara F."/>
            <person name="Le T.-K."/>
            <person name="Lee S.L."/>
            <person name="Legall F.H."/>
            <person name="Lemon S.J."/>
            <person name="Lewis L.R."/>
            <person name="Li B."/>
            <person name="Liu Y."/>
            <person name="Liu Y.-S."/>
            <person name="Lopez J."/>
            <person name="Lozado R.J."/>
            <person name="Lu J."/>
            <person name="Madu R.C."/>
            <person name="Maheshwari M."/>
            <person name="Maheshwari R."/>
            <person name="Malloy K."/>
            <person name="Martinez E."/>
            <person name="Mathew T."/>
            <person name="Mercado I.C."/>
            <person name="Mercado C."/>
            <person name="Meyer B."/>
            <person name="Montgomery K."/>
            <person name="Morgan M.B."/>
            <person name="Munidasa M."/>
            <person name="Nazareth L.V."/>
            <person name="Nelson J."/>
            <person name="Ng B.M."/>
            <person name="Nguyen N.B."/>
            <person name="Nguyen P.Q."/>
            <person name="Nguyen T."/>
            <person name="Obregon M."/>
            <person name="Okwuonu G.O."/>
            <person name="Onwere C.G."/>
            <person name="Orozco G."/>
            <person name="Parra A."/>
            <person name="Patel S."/>
            <person name="Patil S."/>
            <person name="Perez A."/>
            <person name="Perez Y."/>
            <person name="Pham C."/>
            <person name="Primus E.L."/>
            <person name="Pu L.-L."/>
            <person name="Puazo M."/>
            <person name="Qin X."/>
            <person name="Quiroz J.B."/>
            <person name="Reese J."/>
            <person name="Richards S."/>
            <person name="Rives C.M."/>
            <person name="Robberts R."/>
            <person name="Ruiz S.J."/>
            <person name="Ruiz M.J."/>
            <person name="Santibanez J."/>
            <person name="Schneider B.W."/>
            <person name="Sisson I."/>
            <person name="Smith M."/>
            <person name="Sodergren E."/>
            <person name="Song X.-Z."/>
            <person name="Song B.B."/>
            <person name="Summersgill H."/>
            <person name="Thelus R."/>
            <person name="Thornton R.D."/>
            <person name="Trejos Z.Y."/>
            <person name="Usmani K."/>
            <person name="Vattathil S."/>
            <person name="Villasana D."/>
            <person name="Walker D.L."/>
            <person name="Wang S."/>
            <person name="Wang K."/>
            <person name="White C.S."/>
            <person name="Williams A.C."/>
            <person name="Williamson J."/>
            <person name="Wilson K."/>
            <person name="Woghiren I.O."/>
            <person name="Woodworth J.R."/>
            <person name="Worley K.C."/>
            <person name="Wright R.A."/>
            <person name="Wu W."/>
            <person name="Young L."/>
            <person name="Zhang L."/>
            <person name="Zhang J."/>
            <person name="Zhu Y."/>
            <person name="Muzny D.M."/>
            <person name="Weinstock G."/>
            <person name="Gibbs R.A."/>
        </authorList>
    </citation>
    <scope>NUCLEOTIDE SEQUENCE [LARGE SCALE GENOMIC DNA]</scope>
    <source>
        <strain evidence="5">LSR1</strain>
    </source>
</reference>
<dbReference type="InterPro" id="IPR036846">
    <property type="entry name" value="GM2-AP_sf"/>
</dbReference>
<name>A0A8R2D596_ACYPI</name>
<dbReference type="Pfam" id="PF02221">
    <property type="entry name" value="E1_DerP2_DerF2"/>
    <property type="match status" value="1"/>
</dbReference>
<sequence length="197" mass="22357">MKNKIIVKMFILVGFFSMSQSKNRFMPNLPVGEYRVVFEKMYNCAPTKNNSIQLHIYFSKKTSSITEMKGNLTTLIDFDDTLILDANVASWGSTGGWKPNSVVYVSKKACSIFKNVGGNAWFSFIKGFNIPADSCPLPAGTYSTAGIDLKKFEDHNFPKVYFYGKYKIEYKIKNAENKVLCCLVVEYSLVRPWEVSI</sequence>
<evidence type="ECO:0000256" key="1">
    <source>
        <dbReference type="ARBA" id="ARBA00022729"/>
    </source>
</evidence>